<keyword evidence="9 10" id="KW-0539">Nucleus</keyword>
<evidence type="ECO:0000256" key="3">
    <source>
        <dbReference type="ARBA" id="ARBA00022517"/>
    </source>
</evidence>
<keyword evidence="5 10" id="KW-0808">Transferase</keyword>
<evidence type="ECO:0000256" key="4">
    <source>
        <dbReference type="ARBA" id="ARBA00022552"/>
    </source>
</evidence>
<keyword evidence="12" id="KW-1185">Reference proteome</keyword>
<comment type="subcellular location">
    <subcellularLocation>
        <location evidence="10">Cytoplasm</location>
    </subcellularLocation>
    <subcellularLocation>
        <location evidence="10">Nucleus</location>
    </subcellularLocation>
</comment>
<dbReference type="Proteomes" id="UP001362899">
    <property type="component" value="Unassembled WGS sequence"/>
</dbReference>
<dbReference type="EMBL" id="BTGC01000003">
    <property type="protein sequence ID" value="GMM49969.1"/>
    <property type="molecule type" value="Genomic_DNA"/>
</dbReference>
<dbReference type="GO" id="GO:0005634">
    <property type="term" value="C:nucleus"/>
    <property type="evidence" value="ECO:0007669"/>
    <property type="project" value="UniProtKB-SubCell"/>
</dbReference>
<dbReference type="GO" id="GO:0042274">
    <property type="term" value="P:ribosomal small subunit biogenesis"/>
    <property type="evidence" value="ECO:0007669"/>
    <property type="project" value="UniProtKB-UniRule"/>
</dbReference>
<dbReference type="AlphaFoldDB" id="A0AAV5RHG8"/>
<feature type="binding site" evidence="10">
    <location>
        <position position="18"/>
    </location>
    <ligand>
        <name>ATP</name>
        <dbReference type="ChEBI" id="CHEBI:30616"/>
    </ligand>
</feature>
<feature type="binding site" evidence="10">
    <location>
        <position position="113"/>
    </location>
    <ligand>
        <name>ATP</name>
        <dbReference type="ChEBI" id="CHEBI:30616"/>
    </ligand>
</feature>
<dbReference type="InterPro" id="IPR020618">
    <property type="entry name" value="Adenyl_kinase_AK6"/>
</dbReference>
<dbReference type="GO" id="GO:0004017">
    <property type="term" value="F:AMP kinase activity"/>
    <property type="evidence" value="ECO:0007669"/>
    <property type="project" value="UniProtKB-UniRule"/>
</dbReference>
<dbReference type="GO" id="GO:0016887">
    <property type="term" value="F:ATP hydrolysis activity"/>
    <property type="evidence" value="ECO:0007669"/>
    <property type="project" value="UniProtKB-UniRule"/>
</dbReference>
<dbReference type="Gene3D" id="3.40.50.300">
    <property type="entry name" value="P-loop containing nucleotide triphosphate hydrolases"/>
    <property type="match status" value="1"/>
</dbReference>
<comment type="function">
    <text evidence="10">Broad-specificity nucleoside monophosphate (NMP) kinase that catalyzes the reversible transfer of the terminal phosphate group between nucleoside triphosphates and monophosphates. Has also ATPase activity. Involved in the late cytoplasmic maturation steps of the 40S ribosomal particles, specifically 18S rRNA maturation. While NMP activity is not required for ribosome maturation, ATPase activity is. Associates transiently with small ribosomal subunit protein uS11. ATP hydrolysis breaks the interaction with uS11. May temporarily remove uS11 from the ribosome to enable a conformational change of the ribosomal RNA that is needed for the final maturation step of the small ribosomal subunit. Its NMP activity may have a role in nuclear energy homeostasis.</text>
</comment>
<gene>
    <name evidence="11" type="ORF">DASB73_009270</name>
</gene>
<comment type="catalytic activity">
    <reaction evidence="1 10">
        <text>AMP + ATP = 2 ADP</text>
        <dbReference type="Rhea" id="RHEA:12973"/>
        <dbReference type="ChEBI" id="CHEBI:30616"/>
        <dbReference type="ChEBI" id="CHEBI:456215"/>
        <dbReference type="ChEBI" id="CHEBI:456216"/>
        <dbReference type="EC" id="2.7.4.3"/>
    </reaction>
</comment>
<comment type="similarity">
    <text evidence="10">Belongs to the adenylate kinase family. AK6 subfamily.</text>
</comment>
<evidence type="ECO:0000313" key="12">
    <source>
        <dbReference type="Proteomes" id="UP001362899"/>
    </source>
</evidence>
<evidence type="ECO:0000256" key="8">
    <source>
        <dbReference type="ARBA" id="ARBA00022840"/>
    </source>
</evidence>
<reference evidence="11 12" key="1">
    <citation type="journal article" date="2023" name="Elife">
        <title>Identification of key yeast species and microbe-microbe interactions impacting larval growth of Drosophila in the wild.</title>
        <authorList>
            <person name="Mure A."/>
            <person name="Sugiura Y."/>
            <person name="Maeda R."/>
            <person name="Honda K."/>
            <person name="Sakurai N."/>
            <person name="Takahashi Y."/>
            <person name="Watada M."/>
            <person name="Katoh T."/>
            <person name="Gotoh A."/>
            <person name="Gotoh Y."/>
            <person name="Taniguchi I."/>
            <person name="Nakamura K."/>
            <person name="Hayashi T."/>
            <person name="Katayama T."/>
            <person name="Uemura T."/>
            <person name="Hattori Y."/>
        </authorList>
    </citation>
    <scope>NUCLEOTIDE SEQUENCE [LARGE SCALE GENOMIC DNA]</scope>
    <source>
        <strain evidence="11 12">SB-73</strain>
    </source>
</reference>
<dbReference type="GO" id="GO:0005737">
    <property type="term" value="C:cytoplasm"/>
    <property type="evidence" value="ECO:0007669"/>
    <property type="project" value="UniProtKB-SubCell"/>
</dbReference>
<evidence type="ECO:0000256" key="5">
    <source>
        <dbReference type="ARBA" id="ARBA00022679"/>
    </source>
</evidence>
<evidence type="ECO:0000256" key="6">
    <source>
        <dbReference type="ARBA" id="ARBA00022741"/>
    </source>
</evidence>
<dbReference type="FunFam" id="3.40.50.300:FF:000372">
    <property type="entry name" value="Adenylate kinase isoenzyme 6 homolog"/>
    <property type="match status" value="1"/>
</dbReference>
<organism evidence="11 12">
    <name type="scientific">Starmerella bacillaris</name>
    <name type="common">Yeast</name>
    <name type="synonym">Candida zemplinina</name>
    <dbReference type="NCBI Taxonomy" id="1247836"/>
    <lineage>
        <taxon>Eukaryota</taxon>
        <taxon>Fungi</taxon>
        <taxon>Dikarya</taxon>
        <taxon>Ascomycota</taxon>
        <taxon>Saccharomycotina</taxon>
        <taxon>Dipodascomycetes</taxon>
        <taxon>Dipodascales</taxon>
        <taxon>Trichomonascaceae</taxon>
        <taxon>Starmerella</taxon>
    </lineage>
</organism>
<comment type="catalytic activity">
    <reaction evidence="10">
        <text>ATP + H2O = ADP + phosphate + H(+)</text>
        <dbReference type="Rhea" id="RHEA:13065"/>
        <dbReference type="ChEBI" id="CHEBI:15377"/>
        <dbReference type="ChEBI" id="CHEBI:15378"/>
        <dbReference type="ChEBI" id="CHEBI:30616"/>
        <dbReference type="ChEBI" id="CHEBI:43474"/>
        <dbReference type="ChEBI" id="CHEBI:456216"/>
    </reaction>
</comment>
<dbReference type="GO" id="GO:0005524">
    <property type="term" value="F:ATP binding"/>
    <property type="evidence" value="ECO:0007669"/>
    <property type="project" value="UniProtKB-KW"/>
</dbReference>
<evidence type="ECO:0000256" key="9">
    <source>
        <dbReference type="ARBA" id="ARBA00023242"/>
    </source>
</evidence>
<feature type="binding site" evidence="10">
    <location>
        <position position="21"/>
    </location>
    <ligand>
        <name>ATP</name>
        <dbReference type="ChEBI" id="CHEBI:30616"/>
    </ligand>
</feature>
<feature type="binding site" evidence="10">
    <location>
        <position position="19"/>
    </location>
    <ligand>
        <name>ATP</name>
        <dbReference type="ChEBI" id="CHEBI:30616"/>
    </ligand>
</feature>
<protein>
    <recommendedName>
        <fullName evidence="10">Adenylate kinase isoenzyme 6 homolog</fullName>
        <shortName evidence="10">AK6</shortName>
        <ecNumber evidence="10">2.7.4.3</ecNumber>
    </recommendedName>
    <alternativeName>
        <fullName evidence="10">Dual activity adenylate kinase/ATPase</fullName>
        <shortName evidence="10">AK/ATPase</shortName>
    </alternativeName>
</protein>
<dbReference type="PANTHER" id="PTHR12595">
    <property type="entry name" value="POS9-ACTIVATING FACTOR FAP7-RELATED"/>
    <property type="match status" value="1"/>
</dbReference>
<feature type="region of interest" description="NMPbind" evidence="10">
    <location>
        <begin position="37"/>
        <end position="60"/>
    </location>
</feature>
<evidence type="ECO:0000256" key="2">
    <source>
        <dbReference type="ARBA" id="ARBA00022490"/>
    </source>
</evidence>
<feature type="binding site" evidence="10">
    <location>
        <position position="20"/>
    </location>
    <ligand>
        <name>ATP</name>
        <dbReference type="ChEBI" id="CHEBI:30616"/>
    </ligand>
</feature>
<dbReference type="SUPFAM" id="SSF52540">
    <property type="entry name" value="P-loop containing nucleoside triphosphate hydrolases"/>
    <property type="match status" value="1"/>
</dbReference>
<evidence type="ECO:0000256" key="10">
    <source>
        <dbReference type="HAMAP-Rule" id="MF_03173"/>
    </source>
</evidence>
<keyword evidence="3 10" id="KW-0690">Ribosome biogenesis</keyword>
<evidence type="ECO:0000256" key="7">
    <source>
        <dbReference type="ARBA" id="ARBA00022777"/>
    </source>
</evidence>
<keyword evidence="6 10" id="KW-0547">Nucleotide-binding</keyword>
<name>A0AAV5RHG8_STABA</name>
<accession>A0AAV5RHG8</accession>
<comment type="caution">
    <text evidence="11">The sequence shown here is derived from an EMBL/GenBank/DDBJ whole genome shotgun (WGS) entry which is preliminary data.</text>
</comment>
<feature type="binding site" evidence="10">
    <location>
        <position position="16"/>
    </location>
    <ligand>
        <name>ATP</name>
        <dbReference type="ChEBI" id="CHEBI:30616"/>
    </ligand>
</feature>
<dbReference type="GO" id="GO:0006364">
    <property type="term" value="P:rRNA processing"/>
    <property type="evidence" value="ECO:0007669"/>
    <property type="project" value="UniProtKB-KW"/>
</dbReference>
<keyword evidence="7 10" id="KW-0418">Kinase</keyword>
<dbReference type="Pfam" id="PF13238">
    <property type="entry name" value="AAA_18"/>
    <property type="match status" value="1"/>
</dbReference>
<evidence type="ECO:0000313" key="11">
    <source>
        <dbReference type="EMBL" id="GMM49969.1"/>
    </source>
</evidence>
<dbReference type="PANTHER" id="PTHR12595:SF0">
    <property type="entry name" value="ADENYLATE KINASE ISOENZYME 6"/>
    <property type="match status" value="1"/>
</dbReference>
<keyword evidence="8 10" id="KW-0067">ATP-binding</keyword>
<feature type="binding site" evidence="10">
    <location>
        <position position="152"/>
    </location>
    <ligand>
        <name>ATP</name>
        <dbReference type="ChEBI" id="CHEBI:30616"/>
    </ligand>
</feature>
<keyword evidence="4 10" id="KW-0698">rRNA processing</keyword>
<sequence length="194" mass="22346">MVLKRKANIIITGTPGTGKSSHIELLKKKLPELTYVDIKDVIKEHDCVIDYDDERKADIVDEDKVVDALEDKLDDGNLVIDWHVCDAFPESQIDLVVVLRTDNSILYERLKDRKYDDQKINENIDAEIMEVILNDAREQYDEEIIVSLDSNKESDIEENVDRIIKWYDNWNADHPHGVSTIDNMPNDSSDSDSD</sequence>
<evidence type="ECO:0000256" key="1">
    <source>
        <dbReference type="ARBA" id="ARBA00000582"/>
    </source>
</evidence>
<dbReference type="EC" id="2.7.4.3" evidence="10"/>
<comment type="subunit">
    <text evidence="10">Interacts with small ribosomal subunit protein uS11. Not a structural component of 43S pre-ribosomes, but transiently interacts with them by binding to uS11.</text>
</comment>
<dbReference type="InterPro" id="IPR027417">
    <property type="entry name" value="P-loop_NTPase"/>
</dbReference>
<feature type="region of interest" description="LID" evidence="10">
    <location>
        <begin position="112"/>
        <end position="122"/>
    </location>
</feature>
<keyword evidence="2 10" id="KW-0963">Cytoplasm</keyword>
<dbReference type="HAMAP" id="MF_00039">
    <property type="entry name" value="Adenylate_kinase_AK6"/>
    <property type="match status" value="1"/>
</dbReference>
<proteinExistence type="inferred from homology"/>